<feature type="signal peptide" evidence="2">
    <location>
        <begin position="1"/>
        <end position="18"/>
    </location>
</feature>
<dbReference type="eggNOG" id="ENOG502RKBF">
    <property type="taxonomic scope" value="Eukaryota"/>
</dbReference>
<organism evidence="3 4">
    <name type="scientific">Thermothelomyces thermophilus (strain ATCC 42464 / BCRC 31852 / DSM 1799)</name>
    <name type="common">Sporotrichum thermophile</name>
    <dbReference type="NCBI Taxonomy" id="573729"/>
    <lineage>
        <taxon>Eukaryota</taxon>
        <taxon>Fungi</taxon>
        <taxon>Dikarya</taxon>
        <taxon>Ascomycota</taxon>
        <taxon>Pezizomycotina</taxon>
        <taxon>Sordariomycetes</taxon>
        <taxon>Sordariomycetidae</taxon>
        <taxon>Sordariales</taxon>
        <taxon>Chaetomiaceae</taxon>
        <taxon>Thermothelomyces</taxon>
    </lineage>
</organism>
<reference evidence="3 4" key="1">
    <citation type="journal article" date="2011" name="Nat. Biotechnol.">
        <title>Comparative genomic analysis of the thermophilic biomass-degrading fungi Myceliophthora thermophila and Thielavia terrestris.</title>
        <authorList>
            <person name="Berka R.M."/>
            <person name="Grigoriev I.V."/>
            <person name="Otillar R."/>
            <person name="Salamov A."/>
            <person name="Grimwood J."/>
            <person name="Reid I."/>
            <person name="Ishmael N."/>
            <person name="John T."/>
            <person name="Darmond C."/>
            <person name="Moisan M.-C."/>
            <person name="Henrissat B."/>
            <person name="Coutinho P.M."/>
            <person name="Lombard V."/>
            <person name="Natvig D.O."/>
            <person name="Lindquist E."/>
            <person name="Schmutz J."/>
            <person name="Lucas S."/>
            <person name="Harris P."/>
            <person name="Powlowski J."/>
            <person name="Bellemare A."/>
            <person name="Taylor D."/>
            <person name="Butler G."/>
            <person name="de Vries R.P."/>
            <person name="Allijn I.E."/>
            <person name="van den Brink J."/>
            <person name="Ushinsky S."/>
            <person name="Storms R."/>
            <person name="Powell A.J."/>
            <person name="Paulsen I.T."/>
            <person name="Elbourne L.D.H."/>
            <person name="Baker S.E."/>
            <person name="Magnuson J."/>
            <person name="LaBoissiere S."/>
            <person name="Clutterbuck A.J."/>
            <person name="Martinez D."/>
            <person name="Wogulis M."/>
            <person name="de Leon A.L."/>
            <person name="Rey M.W."/>
            <person name="Tsang A."/>
        </authorList>
    </citation>
    <scope>NUCLEOTIDE SEQUENCE [LARGE SCALE GENOMIC DNA]</scope>
    <source>
        <strain evidence="4">ATCC 42464 / BCRC 31852 / DSM 1799</strain>
    </source>
</reference>
<feature type="region of interest" description="Disordered" evidence="1">
    <location>
        <begin position="82"/>
        <end position="105"/>
    </location>
</feature>
<proteinExistence type="predicted"/>
<dbReference type="HOGENOM" id="CLU_2238465_0_0_1"/>
<dbReference type="VEuPathDB" id="FungiDB:MYCTH_2309656"/>
<protein>
    <submittedName>
        <fullName evidence="3">Uncharacterized protein</fullName>
    </submittedName>
</protein>
<dbReference type="OrthoDB" id="4590717at2759"/>
<dbReference type="KEGG" id="mtm:MYCTH_2309656"/>
<gene>
    <name evidence="3" type="ORF">MYCTH_2309656</name>
</gene>
<evidence type="ECO:0000256" key="1">
    <source>
        <dbReference type="SAM" id="MobiDB-lite"/>
    </source>
</evidence>
<dbReference type="RefSeq" id="XP_003665693.1">
    <property type="nucleotide sequence ID" value="XM_003665645.1"/>
</dbReference>
<evidence type="ECO:0000313" key="3">
    <source>
        <dbReference type="EMBL" id="AEO60448.1"/>
    </source>
</evidence>
<dbReference type="STRING" id="573729.G2QJ82"/>
<name>G2QJ82_THET4</name>
<keyword evidence="4" id="KW-1185">Reference proteome</keyword>
<dbReference type="AlphaFoldDB" id="G2QJ82"/>
<dbReference type="Proteomes" id="UP000007322">
    <property type="component" value="Chromosome 5"/>
</dbReference>
<keyword evidence="2" id="KW-0732">Signal</keyword>
<dbReference type="InParanoid" id="G2QJ82"/>
<dbReference type="GeneID" id="11511453"/>
<feature type="chain" id="PRO_5003436356" evidence="2">
    <location>
        <begin position="19"/>
        <end position="105"/>
    </location>
</feature>
<sequence length="105" mass="10254">MKSATVATLLACLGTAAAQGVTISLPSGVSLPSGITLPSGVSIVTAGASSTAQANANRRYHKRQNGGFSISGLSIGLQRTANNAAAQQTDQANAANADNADAGNA</sequence>
<dbReference type="EMBL" id="CP003006">
    <property type="protein sequence ID" value="AEO60448.1"/>
    <property type="molecule type" value="Genomic_DNA"/>
</dbReference>
<evidence type="ECO:0000256" key="2">
    <source>
        <dbReference type="SAM" id="SignalP"/>
    </source>
</evidence>
<accession>G2QJ82</accession>
<evidence type="ECO:0000313" key="4">
    <source>
        <dbReference type="Proteomes" id="UP000007322"/>
    </source>
</evidence>